<keyword evidence="4" id="KW-0813">Transport</keyword>
<dbReference type="GO" id="GO:0060271">
    <property type="term" value="P:cilium assembly"/>
    <property type="evidence" value="ECO:0007669"/>
    <property type="project" value="TreeGrafter"/>
</dbReference>
<dbReference type="GO" id="GO:0051959">
    <property type="term" value="F:dynein light intermediate chain binding"/>
    <property type="evidence" value="ECO:0007669"/>
    <property type="project" value="TreeGrafter"/>
</dbReference>
<evidence type="ECO:0000256" key="11">
    <source>
        <dbReference type="ARBA" id="ARBA00038318"/>
    </source>
</evidence>
<dbReference type="GO" id="GO:0015031">
    <property type="term" value="P:protein transport"/>
    <property type="evidence" value="ECO:0007669"/>
    <property type="project" value="UniProtKB-KW"/>
</dbReference>
<feature type="compositionally biased region" description="Basic and acidic residues" evidence="14">
    <location>
        <begin position="252"/>
        <end position="261"/>
    </location>
</feature>
<evidence type="ECO:0000256" key="14">
    <source>
        <dbReference type="SAM" id="MobiDB-lite"/>
    </source>
</evidence>
<dbReference type="AlphaFoldDB" id="A0A6P8FU32"/>
<evidence type="ECO:0000256" key="8">
    <source>
        <dbReference type="ARBA" id="ARBA00023069"/>
    </source>
</evidence>
<evidence type="ECO:0000256" key="9">
    <source>
        <dbReference type="ARBA" id="ARBA00023212"/>
    </source>
</evidence>
<evidence type="ECO:0000259" key="15">
    <source>
        <dbReference type="PROSITE" id="PS51776"/>
    </source>
</evidence>
<dbReference type="OrthoDB" id="10069524at2759"/>
<evidence type="ECO:0000259" key="16">
    <source>
        <dbReference type="PROSITE" id="PS51777"/>
    </source>
</evidence>
<evidence type="ECO:0000256" key="3">
    <source>
        <dbReference type="ARBA" id="ARBA00004514"/>
    </source>
</evidence>
<dbReference type="Gene3D" id="6.10.230.10">
    <property type="match status" value="1"/>
</dbReference>
<dbReference type="SUPFAM" id="SSF161256">
    <property type="entry name" value="RILP dimerisation region"/>
    <property type="match status" value="1"/>
</dbReference>
<dbReference type="GO" id="GO:0005813">
    <property type="term" value="C:centrosome"/>
    <property type="evidence" value="ECO:0007669"/>
    <property type="project" value="UniProtKB-SubCell"/>
</dbReference>
<reference evidence="18" key="1">
    <citation type="submission" date="2025-08" db="UniProtKB">
        <authorList>
            <consortium name="RefSeq"/>
        </authorList>
    </citation>
    <scope>IDENTIFICATION</scope>
</reference>
<dbReference type="GeneID" id="105905081"/>
<dbReference type="GO" id="GO:0036064">
    <property type="term" value="C:ciliary basal body"/>
    <property type="evidence" value="ECO:0007669"/>
    <property type="project" value="TreeGrafter"/>
</dbReference>
<evidence type="ECO:0000256" key="7">
    <source>
        <dbReference type="ARBA" id="ARBA00023054"/>
    </source>
</evidence>
<proteinExistence type="inferred from homology"/>
<dbReference type="GO" id="GO:0005829">
    <property type="term" value="C:cytosol"/>
    <property type="evidence" value="ECO:0007669"/>
    <property type="project" value="UniProtKB-SubCell"/>
</dbReference>
<feature type="compositionally biased region" description="Basic and acidic residues" evidence="14">
    <location>
        <begin position="280"/>
        <end position="289"/>
    </location>
</feature>
<keyword evidence="17" id="KW-1185">Reference proteome</keyword>
<keyword evidence="6" id="KW-0653">Protein transport</keyword>
<dbReference type="FunFam" id="1.20.58.1770:FF:000002">
    <property type="entry name" value="RILP-like protein 1 isoform X1"/>
    <property type="match status" value="1"/>
</dbReference>
<dbReference type="Gene3D" id="1.20.58.1770">
    <property type="match status" value="1"/>
</dbReference>
<feature type="region of interest" description="Disordered" evidence="14">
    <location>
        <begin position="252"/>
        <end position="298"/>
    </location>
</feature>
<dbReference type="GO" id="GO:0031267">
    <property type="term" value="F:small GTPase binding"/>
    <property type="evidence" value="ECO:0007669"/>
    <property type="project" value="TreeGrafter"/>
</dbReference>
<evidence type="ECO:0000313" key="17">
    <source>
        <dbReference type="Proteomes" id="UP000515152"/>
    </source>
</evidence>
<organism evidence="17 18">
    <name type="scientific">Clupea harengus</name>
    <name type="common">Atlantic herring</name>
    <dbReference type="NCBI Taxonomy" id="7950"/>
    <lineage>
        <taxon>Eukaryota</taxon>
        <taxon>Metazoa</taxon>
        <taxon>Chordata</taxon>
        <taxon>Craniata</taxon>
        <taxon>Vertebrata</taxon>
        <taxon>Euteleostomi</taxon>
        <taxon>Actinopterygii</taxon>
        <taxon>Neopterygii</taxon>
        <taxon>Teleostei</taxon>
        <taxon>Clupei</taxon>
        <taxon>Clupeiformes</taxon>
        <taxon>Clupeoidei</taxon>
        <taxon>Clupeidae</taxon>
        <taxon>Clupea</taxon>
    </lineage>
</organism>
<feature type="region of interest" description="Disordered" evidence="14">
    <location>
        <begin position="326"/>
        <end position="354"/>
    </location>
</feature>
<feature type="region of interest" description="Disordered" evidence="14">
    <location>
        <begin position="131"/>
        <end position="150"/>
    </location>
</feature>
<keyword evidence="5" id="KW-0963">Cytoplasm</keyword>
<evidence type="ECO:0000256" key="5">
    <source>
        <dbReference type="ARBA" id="ARBA00022490"/>
    </source>
</evidence>
<sequence>MDNCGKSLEKNPADLTVVDVYDIAAVMGQEFERIIDRYGCESLTRIMPKVVRVLEILEVLVGRNNISAETEELRLELDRLRLERRDRLEREKRHQKDVELVEDVWRGESQELLSQIADLQAQNKSLVSSLTLRDKPSDQEKVPQDGMSEKEKQVVSKLKEVVAQQKNEIQAKEHELTLKSEDLEALQLQLHRLMRMNQELRRRVGLVEAQGKEVIQQRAELEALAQVQQQELGEVRQELGEVRQELAHLREDHRRREDHQEGAPLTTPTPPRPRMRRRAQRDSTGEKAKTQPQLSAAAAGACPVEASLWAECGMDQDFLQCCVPEESPAHPSVSHSTDSSPSPSPTQNPNPDIEDEEVSGLLWEALREEEPEADVEQEGEGPDAEVEQEGEGRGSAEQREANPPRFTLQDLQEVLQERNELKTQVFTLQEELAYYKSEEEEEAFIPIYPIMPLPPLPPLPRSPPNEQSESGIKRLIFTAVMPMVAAGLISDDPTLLPIRRLISFV</sequence>
<name>A0A6P8FU32_CLUHA</name>
<dbReference type="Proteomes" id="UP000515152">
    <property type="component" value="Chromosome 7"/>
</dbReference>
<feature type="domain" description="RH2" evidence="16">
    <location>
        <begin position="403"/>
        <end position="475"/>
    </location>
</feature>
<dbReference type="RefSeq" id="XP_031426966.1">
    <property type="nucleotide sequence ID" value="XM_031571106.2"/>
</dbReference>
<accession>A0A6P8FU32</accession>
<evidence type="ECO:0000256" key="10">
    <source>
        <dbReference type="ARBA" id="ARBA00023273"/>
    </source>
</evidence>
<evidence type="ECO:0000313" key="18">
    <source>
        <dbReference type="RefSeq" id="XP_031426966.1"/>
    </source>
</evidence>
<feature type="region of interest" description="Disordered" evidence="14">
    <location>
        <begin position="368"/>
        <end position="405"/>
    </location>
</feature>
<keyword evidence="7" id="KW-0175">Coiled coil</keyword>
<evidence type="ECO:0000256" key="13">
    <source>
        <dbReference type="ARBA" id="ARBA00042424"/>
    </source>
</evidence>
<dbReference type="GO" id="GO:0046983">
    <property type="term" value="F:protein dimerization activity"/>
    <property type="evidence" value="ECO:0007669"/>
    <property type="project" value="InterPro"/>
</dbReference>
<dbReference type="InterPro" id="IPR034743">
    <property type="entry name" value="RH1"/>
</dbReference>
<dbReference type="InterPro" id="IPR021563">
    <property type="entry name" value="RILP_dimer"/>
</dbReference>
<evidence type="ECO:0000256" key="1">
    <source>
        <dbReference type="ARBA" id="ARBA00004138"/>
    </source>
</evidence>
<evidence type="ECO:0000256" key="12">
    <source>
        <dbReference type="ARBA" id="ARBA00040816"/>
    </source>
</evidence>
<comment type="similarity">
    <text evidence="11">Belongs to the RILPL family.</text>
</comment>
<feature type="compositionally biased region" description="Basic and acidic residues" evidence="14">
    <location>
        <begin position="390"/>
        <end position="402"/>
    </location>
</feature>
<dbReference type="PANTHER" id="PTHR21502:SF6">
    <property type="entry name" value="RILP-LIKE PROTEIN 1"/>
    <property type="match status" value="1"/>
</dbReference>
<dbReference type="Pfam" id="PF09744">
    <property type="entry name" value="RH1"/>
    <property type="match status" value="1"/>
</dbReference>
<evidence type="ECO:0000256" key="4">
    <source>
        <dbReference type="ARBA" id="ARBA00022448"/>
    </source>
</evidence>
<evidence type="ECO:0000256" key="6">
    <source>
        <dbReference type="ARBA" id="ARBA00022927"/>
    </source>
</evidence>
<dbReference type="CDD" id="cd14445">
    <property type="entry name" value="RILP-like"/>
    <property type="match status" value="1"/>
</dbReference>
<keyword evidence="10" id="KW-0966">Cell projection</keyword>
<evidence type="ECO:0000256" key="2">
    <source>
        <dbReference type="ARBA" id="ARBA00004300"/>
    </source>
</evidence>
<keyword evidence="8" id="KW-0969">Cilium</keyword>
<dbReference type="PANTHER" id="PTHR21502">
    <property type="entry name" value="ZINC FINGER PROTEIN DZIP1"/>
    <property type="match status" value="1"/>
</dbReference>
<dbReference type="PROSITE" id="PS51777">
    <property type="entry name" value="RH2"/>
    <property type="match status" value="1"/>
</dbReference>
<feature type="compositionally biased region" description="Basic and acidic residues" evidence="14">
    <location>
        <begin position="132"/>
        <end position="150"/>
    </location>
</feature>
<dbReference type="InterPro" id="IPR051241">
    <property type="entry name" value="DZIP_RILPL"/>
</dbReference>
<feature type="domain" description="RH1" evidence="15">
    <location>
        <begin position="3"/>
        <end position="90"/>
    </location>
</feature>
<feature type="compositionally biased region" description="Acidic residues" evidence="14">
    <location>
        <begin position="368"/>
        <end position="389"/>
    </location>
</feature>
<feature type="compositionally biased region" description="Low complexity" evidence="14">
    <location>
        <begin position="330"/>
        <end position="341"/>
    </location>
</feature>
<dbReference type="PROSITE" id="PS51776">
    <property type="entry name" value="RH1"/>
    <property type="match status" value="1"/>
</dbReference>
<comment type="subcellular location">
    <subcellularLocation>
        <location evidence="1">Cell projection</location>
        <location evidence="1">Cilium</location>
    </subcellularLocation>
    <subcellularLocation>
        <location evidence="2">Cytoplasm</location>
        <location evidence="2">Cytoskeleton</location>
        <location evidence="2">Microtubule organizing center</location>
        <location evidence="2">Centrosome</location>
    </subcellularLocation>
    <subcellularLocation>
        <location evidence="3">Cytoplasm</location>
        <location evidence="3">Cytosol</location>
    </subcellularLocation>
</comment>
<keyword evidence="9" id="KW-0206">Cytoskeleton</keyword>
<dbReference type="KEGG" id="char:105905081"/>
<dbReference type="Pfam" id="PF11461">
    <property type="entry name" value="RILP"/>
    <property type="match status" value="1"/>
</dbReference>
<gene>
    <name evidence="18" type="primary">LOC105905081</name>
</gene>
<dbReference type="InterPro" id="IPR034744">
    <property type="entry name" value="RH2"/>
</dbReference>
<protein>
    <recommendedName>
        <fullName evidence="12">RILP-like protein 1</fullName>
    </recommendedName>
    <alternativeName>
        <fullName evidence="13">Rab-interacting lysosomal-like protein 1</fullName>
    </alternativeName>
</protein>